<evidence type="ECO:0000256" key="2">
    <source>
        <dbReference type="ARBA" id="ARBA00022475"/>
    </source>
</evidence>
<dbReference type="Pfam" id="PF02588">
    <property type="entry name" value="YitT_membrane"/>
    <property type="match status" value="1"/>
</dbReference>
<evidence type="ECO:0000256" key="6">
    <source>
        <dbReference type="SAM" id="Phobius"/>
    </source>
</evidence>
<dbReference type="CDD" id="cd16380">
    <property type="entry name" value="YitT_C"/>
    <property type="match status" value="1"/>
</dbReference>
<dbReference type="PIRSF" id="PIRSF006483">
    <property type="entry name" value="Membrane_protein_YitT"/>
    <property type="match status" value="1"/>
</dbReference>
<proteinExistence type="predicted"/>
<dbReference type="InterPro" id="IPR003740">
    <property type="entry name" value="YitT"/>
</dbReference>
<dbReference type="Pfam" id="PF10035">
    <property type="entry name" value="DUF2179"/>
    <property type="match status" value="1"/>
</dbReference>
<evidence type="ECO:0000313" key="8">
    <source>
        <dbReference type="EMBL" id="PNH19593.1"/>
    </source>
</evidence>
<evidence type="ECO:0000313" key="9">
    <source>
        <dbReference type="Proteomes" id="UP000236394"/>
    </source>
</evidence>
<dbReference type="PANTHER" id="PTHR33545">
    <property type="entry name" value="UPF0750 MEMBRANE PROTEIN YITT-RELATED"/>
    <property type="match status" value="1"/>
</dbReference>
<feature type="transmembrane region" description="Helical" evidence="6">
    <location>
        <begin position="121"/>
        <end position="140"/>
    </location>
</feature>
<dbReference type="PANTHER" id="PTHR33545:SF9">
    <property type="entry name" value="UPF0750 MEMBRANE PROTEIN YITE"/>
    <property type="match status" value="1"/>
</dbReference>
<evidence type="ECO:0000259" key="7">
    <source>
        <dbReference type="Pfam" id="PF10035"/>
    </source>
</evidence>
<evidence type="ECO:0000256" key="5">
    <source>
        <dbReference type="ARBA" id="ARBA00023136"/>
    </source>
</evidence>
<dbReference type="InterPro" id="IPR019264">
    <property type="entry name" value="DUF2179"/>
</dbReference>
<dbReference type="InterPro" id="IPR015867">
    <property type="entry name" value="N-reg_PII/ATP_PRibTrfase_C"/>
</dbReference>
<feature type="transmembrane region" description="Helical" evidence="6">
    <location>
        <begin position="66"/>
        <end position="87"/>
    </location>
</feature>
<feature type="transmembrane region" description="Helical" evidence="6">
    <location>
        <begin position="20"/>
        <end position="37"/>
    </location>
</feature>
<dbReference type="AlphaFoldDB" id="A0A2J8B483"/>
<feature type="transmembrane region" description="Helical" evidence="6">
    <location>
        <begin position="160"/>
        <end position="181"/>
    </location>
</feature>
<name>A0A2J8B483_9FIRM</name>
<comment type="caution">
    <text evidence="8">The sequence shown here is derived from an EMBL/GenBank/DDBJ whole genome shotgun (WGS) entry which is preliminary data.</text>
</comment>
<dbReference type="EMBL" id="NBZD01000001">
    <property type="protein sequence ID" value="PNH19593.1"/>
    <property type="molecule type" value="Genomic_DNA"/>
</dbReference>
<feature type="transmembrane region" description="Helical" evidence="6">
    <location>
        <begin position="93"/>
        <end position="109"/>
    </location>
</feature>
<evidence type="ECO:0000256" key="4">
    <source>
        <dbReference type="ARBA" id="ARBA00022989"/>
    </source>
</evidence>
<dbReference type="GO" id="GO:0005886">
    <property type="term" value="C:plasma membrane"/>
    <property type="evidence" value="ECO:0007669"/>
    <property type="project" value="UniProtKB-SubCell"/>
</dbReference>
<dbReference type="RefSeq" id="WP_012993513.1">
    <property type="nucleotide sequence ID" value="NZ_NBZD01000001.1"/>
</dbReference>
<organism evidence="8 9">
    <name type="scientific">Mageeibacillus indolicus</name>
    <dbReference type="NCBI Taxonomy" id="884684"/>
    <lineage>
        <taxon>Bacteria</taxon>
        <taxon>Bacillati</taxon>
        <taxon>Bacillota</taxon>
        <taxon>Clostridia</taxon>
        <taxon>Eubacteriales</taxon>
        <taxon>Oscillospiraceae</taxon>
        <taxon>Mageeibacillus</taxon>
    </lineage>
</organism>
<feature type="domain" description="DUF2179" evidence="7">
    <location>
        <begin position="233"/>
        <end position="287"/>
    </location>
</feature>
<protein>
    <recommendedName>
        <fullName evidence="7">DUF2179 domain-containing protein</fullName>
    </recommendedName>
</protein>
<sequence length="297" mass="32766">MTQFHAWTKSLFSKDELINFVWLNIGTFLIAIGVHFFKFPNNFNIGGVTGLAVVLGYWYPNISASLFMFILNTILLIIGYMCFGRSFGFKTTYSSLILSVMVAVMEKIAPMHHPLTEQPLMELIFAVILPGMGAAIIFNIRASNGGTDILGMLMKKYTSLNIGTALALADLTIASLNFIAFGPTSGLYSLLGLLCRATITDHVIESLNLHKHYTIITSNEKAVVDYITHNLNRSATKIKAEGAFSGQPKVMLITVLKRSQGVMLQHFLNEHDPEAFVYVTNTSKIIGKGFAVGMRDL</sequence>
<gene>
    <name evidence="8" type="ORF">B7R76_01525</name>
</gene>
<keyword evidence="3 6" id="KW-0812">Transmembrane</keyword>
<reference evidence="9" key="1">
    <citation type="submission" date="2017-04" db="EMBL/GenBank/DDBJ databases">
        <authorList>
            <person name="Bumgarner R.E."/>
            <person name="Fredricks D.N."/>
            <person name="Srinivasan S."/>
        </authorList>
    </citation>
    <scope>NUCLEOTIDE SEQUENCE [LARGE SCALE GENOMIC DNA]</scope>
    <source>
        <strain evidence="9">KA00405</strain>
    </source>
</reference>
<keyword evidence="5 6" id="KW-0472">Membrane</keyword>
<comment type="subcellular location">
    <subcellularLocation>
        <location evidence="1">Cell membrane</location>
        <topology evidence="1">Multi-pass membrane protein</topology>
    </subcellularLocation>
</comment>
<dbReference type="InterPro" id="IPR051461">
    <property type="entry name" value="UPF0750_membrane"/>
</dbReference>
<evidence type="ECO:0000256" key="1">
    <source>
        <dbReference type="ARBA" id="ARBA00004651"/>
    </source>
</evidence>
<dbReference type="Proteomes" id="UP000236394">
    <property type="component" value="Unassembled WGS sequence"/>
</dbReference>
<keyword evidence="2" id="KW-1003">Cell membrane</keyword>
<dbReference type="OMA" id="PFYYLAF"/>
<keyword evidence="4 6" id="KW-1133">Transmembrane helix</keyword>
<evidence type="ECO:0000256" key="3">
    <source>
        <dbReference type="ARBA" id="ARBA00022692"/>
    </source>
</evidence>
<dbReference type="Gene3D" id="3.30.70.120">
    <property type="match status" value="1"/>
</dbReference>
<accession>A0A2J8B483</accession>